<dbReference type="SUPFAM" id="SSF56563">
    <property type="entry name" value="Major capsid protein gp5"/>
    <property type="match status" value="1"/>
</dbReference>
<dbReference type="Proteomes" id="UP000095558">
    <property type="component" value="Unassembled WGS sequence"/>
</dbReference>
<dbReference type="Pfam" id="PF05065">
    <property type="entry name" value="Phage_capsid"/>
    <property type="match status" value="1"/>
</dbReference>
<dbReference type="OrthoDB" id="9786516at2"/>
<name>A0A174GVS4_9CLOT</name>
<sequence>MPRQLRIKNLKEKRGAIIQEMNAANEERNFELFNAKDAELKDIENEIKGEERLLALEAETNEANNHVDGQNENRDFDLANEIRGLDANVELNISDFEIEARDGEFVVGGATGQQTSTGNIAKMTFANYIIQKLPYISPLYARMRKEPLNGKTHAIPVQKKKLPKFVKMKELQEYSKTQASYEQIKMEAVKYGTLVVISEECVQDTGYDIVGDIKAQILEGYALTLDELMVKGDTEEGVEGLISLDNTTDGSHEVVQETLGTITIDEIEKIYYAVPKQYRKNGTWIFSDDTARLMNGLKYSDGKPLLKEGYNGKPFGEDSTLMGCPVIISNEMANLNETDSKAIVFGDLSKGFIVAPRKSLTVQKSTEFGWIEDSIAYKANVRLDIKKALTETMAYYKTKGEGRAKTK</sequence>
<feature type="coiled-coil region" evidence="2">
    <location>
        <begin position="7"/>
        <end position="73"/>
    </location>
</feature>
<reference evidence="4 5" key="1">
    <citation type="submission" date="2015-09" db="EMBL/GenBank/DDBJ databases">
        <authorList>
            <consortium name="Pathogen Informatics"/>
        </authorList>
    </citation>
    <scope>NUCLEOTIDE SEQUENCE [LARGE SCALE GENOMIC DNA]</scope>
    <source>
        <strain evidence="4 5">2789STDY5834855</strain>
    </source>
</reference>
<keyword evidence="2" id="KW-0175">Coiled coil</keyword>
<dbReference type="InterPro" id="IPR024455">
    <property type="entry name" value="Phage_capsid"/>
</dbReference>
<comment type="subcellular location">
    <subcellularLocation>
        <location evidence="1">Virion</location>
    </subcellularLocation>
</comment>
<feature type="domain" description="Phage capsid-like C-terminal" evidence="3">
    <location>
        <begin position="120"/>
        <end position="387"/>
    </location>
</feature>
<dbReference type="EMBL" id="CYZV01000037">
    <property type="protein sequence ID" value="CUO64949.1"/>
    <property type="molecule type" value="Genomic_DNA"/>
</dbReference>
<dbReference type="RefSeq" id="WP_055277628.1">
    <property type="nucleotide sequence ID" value="NZ_CYYT01000003.1"/>
</dbReference>
<accession>A0A174GVS4</accession>
<evidence type="ECO:0000256" key="1">
    <source>
        <dbReference type="ARBA" id="ARBA00004328"/>
    </source>
</evidence>
<dbReference type="InterPro" id="IPR054612">
    <property type="entry name" value="Phage_capsid-like_C"/>
</dbReference>
<evidence type="ECO:0000259" key="3">
    <source>
        <dbReference type="Pfam" id="PF05065"/>
    </source>
</evidence>
<proteinExistence type="predicted"/>
<dbReference type="AlphaFoldDB" id="A0A174GVS4"/>
<protein>
    <submittedName>
        <fullName evidence="4">Phage major capsid protein, HK97 family</fullName>
    </submittedName>
</protein>
<evidence type="ECO:0000313" key="5">
    <source>
        <dbReference type="Proteomes" id="UP000095558"/>
    </source>
</evidence>
<organism evidence="4 5">
    <name type="scientific">Clostridium disporicum</name>
    <dbReference type="NCBI Taxonomy" id="84024"/>
    <lineage>
        <taxon>Bacteria</taxon>
        <taxon>Bacillati</taxon>
        <taxon>Bacillota</taxon>
        <taxon>Clostridia</taxon>
        <taxon>Eubacteriales</taxon>
        <taxon>Clostridiaceae</taxon>
        <taxon>Clostridium</taxon>
    </lineage>
</organism>
<gene>
    <name evidence="4" type="ORF">ERS852470_02950</name>
</gene>
<evidence type="ECO:0000256" key="2">
    <source>
        <dbReference type="SAM" id="Coils"/>
    </source>
</evidence>
<evidence type="ECO:0000313" key="4">
    <source>
        <dbReference type="EMBL" id="CUO64949.1"/>
    </source>
</evidence>
<dbReference type="NCBIfam" id="TIGR01554">
    <property type="entry name" value="major_cap_HK97"/>
    <property type="match status" value="1"/>
</dbReference>